<dbReference type="Gene3D" id="3.30.70.1290">
    <property type="entry name" value="Transposase IS200-like"/>
    <property type="match status" value="1"/>
</dbReference>
<dbReference type="SMART" id="SM01321">
    <property type="entry name" value="Y1_Tnp"/>
    <property type="match status" value="1"/>
</dbReference>
<dbReference type="EMBL" id="CP001359">
    <property type="protein sequence ID" value="ACL64445.1"/>
    <property type="molecule type" value="Genomic_DNA"/>
</dbReference>
<dbReference type="Proteomes" id="UP000007089">
    <property type="component" value="Chromosome"/>
</dbReference>
<organism evidence="2 3">
    <name type="scientific">Anaeromyxobacter dehalogenans (strain ATCC BAA-258 / DSM 21875 / 2CP-1)</name>
    <dbReference type="NCBI Taxonomy" id="455488"/>
    <lineage>
        <taxon>Bacteria</taxon>
        <taxon>Pseudomonadati</taxon>
        <taxon>Myxococcota</taxon>
        <taxon>Myxococcia</taxon>
        <taxon>Myxococcales</taxon>
        <taxon>Cystobacterineae</taxon>
        <taxon>Anaeromyxobacteraceae</taxon>
        <taxon>Anaeromyxobacter</taxon>
    </lineage>
</organism>
<dbReference type="PANTHER" id="PTHR34322">
    <property type="entry name" value="TRANSPOSASE, Y1_TNP DOMAIN-CONTAINING"/>
    <property type="match status" value="1"/>
</dbReference>
<proteinExistence type="predicted"/>
<dbReference type="HOGENOM" id="CLU_068226_1_2_7"/>
<dbReference type="PANTHER" id="PTHR34322:SF2">
    <property type="entry name" value="TRANSPOSASE IS200-LIKE DOMAIN-CONTAINING PROTEIN"/>
    <property type="match status" value="1"/>
</dbReference>
<dbReference type="GO" id="GO:0006313">
    <property type="term" value="P:DNA transposition"/>
    <property type="evidence" value="ECO:0007669"/>
    <property type="project" value="InterPro"/>
</dbReference>
<feature type="domain" description="Transposase IS200-like" evidence="1">
    <location>
        <begin position="14"/>
        <end position="128"/>
    </location>
</feature>
<gene>
    <name evidence="2" type="ordered locus">A2cp1_1096</name>
</gene>
<protein>
    <submittedName>
        <fullName evidence="2">Transposase</fullName>
    </submittedName>
</protein>
<dbReference type="AlphaFoldDB" id="B8JF88"/>
<dbReference type="InterPro" id="IPR002686">
    <property type="entry name" value="Transposase_17"/>
</dbReference>
<dbReference type="GO" id="GO:0004803">
    <property type="term" value="F:transposase activity"/>
    <property type="evidence" value="ECO:0007669"/>
    <property type="project" value="InterPro"/>
</dbReference>
<dbReference type="GO" id="GO:0003677">
    <property type="term" value="F:DNA binding"/>
    <property type="evidence" value="ECO:0007669"/>
    <property type="project" value="InterPro"/>
</dbReference>
<dbReference type="InterPro" id="IPR036515">
    <property type="entry name" value="Transposase_17_sf"/>
</dbReference>
<dbReference type="SUPFAM" id="SSF143422">
    <property type="entry name" value="Transposase IS200-like"/>
    <property type="match status" value="1"/>
</dbReference>
<dbReference type="RefSeq" id="WP_012632437.1">
    <property type="nucleotide sequence ID" value="NC_011891.1"/>
</dbReference>
<dbReference type="KEGG" id="acp:A2cp1_1096"/>
<name>B8JF88_ANAD2</name>
<keyword evidence="3" id="KW-1185">Reference proteome</keyword>
<sequence length="222" mass="26053">MARIPRFALVERDSSNHCTWRAHDFERVLEEAGATDKFLELLGRYKEKYGIEINSYCLMGTHPHVTCTTRRDQEQFSRFWQVVNGQFARWYNRRRDRRGQVVMERMRSPRIQAEGAHQLTVMRYGDLNPVRAGLVRSPKDWKWSSYRHYAFGEPDPLIDDAPEYLALGKTGPQRRKAYQALFALPLSESLRTRRIDLVEYPFVGDAHWVMHRLDVAGLSPPD</sequence>
<evidence type="ECO:0000259" key="1">
    <source>
        <dbReference type="SMART" id="SM01321"/>
    </source>
</evidence>
<reference evidence="2" key="1">
    <citation type="submission" date="2009-01" db="EMBL/GenBank/DDBJ databases">
        <title>Complete sequence of Anaeromyxobacter dehalogenans 2CP-1.</title>
        <authorList>
            <consortium name="US DOE Joint Genome Institute"/>
            <person name="Lucas S."/>
            <person name="Copeland A."/>
            <person name="Lapidus A."/>
            <person name="Glavina del Rio T."/>
            <person name="Dalin E."/>
            <person name="Tice H."/>
            <person name="Bruce D."/>
            <person name="Goodwin L."/>
            <person name="Pitluck S."/>
            <person name="Saunders E."/>
            <person name="Brettin T."/>
            <person name="Detter J.C."/>
            <person name="Han C."/>
            <person name="Larimer F."/>
            <person name="Land M."/>
            <person name="Hauser L."/>
            <person name="Kyrpides N."/>
            <person name="Ovchinnikova G."/>
            <person name="Beliaev A.S."/>
            <person name="Richardson P."/>
        </authorList>
    </citation>
    <scope>NUCLEOTIDE SEQUENCE</scope>
    <source>
        <strain evidence="2">2CP-1</strain>
    </source>
</reference>
<evidence type="ECO:0000313" key="3">
    <source>
        <dbReference type="Proteomes" id="UP000007089"/>
    </source>
</evidence>
<accession>B8JF88</accession>
<evidence type="ECO:0000313" key="2">
    <source>
        <dbReference type="EMBL" id="ACL64445.1"/>
    </source>
</evidence>